<keyword evidence="1" id="KW-0732">Signal</keyword>
<reference evidence="2 3" key="1">
    <citation type="submission" date="2023-03" db="EMBL/GenBank/DDBJ databases">
        <title>Bacillus Genome Sequencing.</title>
        <authorList>
            <person name="Dunlap C."/>
        </authorList>
    </citation>
    <scope>NUCLEOTIDE SEQUENCE [LARGE SCALE GENOMIC DNA]</scope>
    <source>
        <strain evidence="2 3">BD-525</strain>
    </source>
</reference>
<evidence type="ECO:0000313" key="3">
    <source>
        <dbReference type="Proteomes" id="UP001344632"/>
    </source>
</evidence>
<organism evidence="2 3">
    <name type="scientific">Paenibacillus dokdonensis</name>
    <dbReference type="NCBI Taxonomy" id="2567944"/>
    <lineage>
        <taxon>Bacteria</taxon>
        <taxon>Bacillati</taxon>
        <taxon>Bacillota</taxon>
        <taxon>Bacilli</taxon>
        <taxon>Bacillales</taxon>
        <taxon>Paenibacillaceae</taxon>
        <taxon>Paenibacillus</taxon>
    </lineage>
</organism>
<proteinExistence type="predicted"/>
<evidence type="ECO:0000313" key="2">
    <source>
        <dbReference type="EMBL" id="MEC0241642.1"/>
    </source>
</evidence>
<accession>A0ABU6GU12</accession>
<evidence type="ECO:0000256" key="1">
    <source>
        <dbReference type="SAM" id="SignalP"/>
    </source>
</evidence>
<dbReference type="RefSeq" id="WP_326089316.1">
    <property type="nucleotide sequence ID" value="NZ_JARLKZ010000014.1"/>
</dbReference>
<dbReference type="Proteomes" id="UP001344632">
    <property type="component" value="Unassembled WGS sequence"/>
</dbReference>
<dbReference type="EMBL" id="JARLKZ010000014">
    <property type="protein sequence ID" value="MEC0241642.1"/>
    <property type="molecule type" value="Genomic_DNA"/>
</dbReference>
<gene>
    <name evidence="2" type="ORF">P4H66_17630</name>
</gene>
<comment type="caution">
    <text evidence="2">The sequence shown here is derived from an EMBL/GenBank/DDBJ whole genome shotgun (WGS) entry which is preliminary data.</text>
</comment>
<sequence length="250" mass="27683">MKKRIALLITACAATILIIAGLCNRSAPTAKPAHNTTAIEKTEITTEAKQEETADIPSMLILNVEDKDVEIQLNSLPELAFYLQEQEDKTGEIARLRTYPVKKTREENLFVIGYGCGTKLCSGLELVKVTDGRTEGLRMPSGVLINRIMSDDQSRAIFQYGSSEGGMVTRSSIAAVDLRTLSKIPFESSEMASLYSEHPLVPITEVLWTGRRTIKLKVADVAATDFASLEQWYASDSQKVKEVLIELRDR</sequence>
<feature type="chain" id="PRO_5045136810" evidence="1">
    <location>
        <begin position="21"/>
        <end position="250"/>
    </location>
</feature>
<feature type="signal peptide" evidence="1">
    <location>
        <begin position="1"/>
        <end position="20"/>
    </location>
</feature>
<name>A0ABU6GU12_9BACL</name>
<protein>
    <submittedName>
        <fullName evidence="2">Uncharacterized protein</fullName>
    </submittedName>
</protein>
<keyword evidence="3" id="KW-1185">Reference proteome</keyword>